<feature type="region of interest" description="Disordered" evidence="9">
    <location>
        <begin position="20"/>
        <end position="56"/>
    </location>
</feature>
<dbReference type="InterPro" id="IPR001313">
    <property type="entry name" value="Pumilio_RNA-bd_rpt"/>
</dbReference>
<evidence type="ECO:0000256" key="1">
    <source>
        <dbReference type="ARBA" id="ARBA00004496"/>
    </source>
</evidence>
<feature type="repeat" description="Pumilio" evidence="8">
    <location>
        <begin position="621"/>
        <end position="656"/>
    </location>
</feature>
<feature type="region of interest" description="Disordered" evidence="9">
    <location>
        <begin position="382"/>
        <end position="416"/>
    </location>
</feature>
<feature type="region of interest" description="Disordered" evidence="9">
    <location>
        <begin position="212"/>
        <end position="261"/>
    </location>
</feature>
<dbReference type="InterPro" id="IPR033712">
    <property type="entry name" value="Pumilio_RNA-bd"/>
</dbReference>
<dbReference type="GeneID" id="72062714"/>
<dbReference type="Gene3D" id="1.25.10.10">
    <property type="entry name" value="Leucine-rich Repeat Variant"/>
    <property type="match status" value="1"/>
</dbReference>
<gene>
    <name evidence="11" type="primary">PUF3</name>
    <name evidence="11" type="ORF">JDV02_000749</name>
</gene>
<evidence type="ECO:0000256" key="4">
    <source>
        <dbReference type="ARBA" id="ARBA00022884"/>
    </source>
</evidence>
<evidence type="ECO:0000256" key="6">
    <source>
        <dbReference type="ARBA" id="ARBA00060736"/>
    </source>
</evidence>
<keyword evidence="4" id="KW-0694">RNA-binding</keyword>
<evidence type="ECO:0000256" key="7">
    <source>
        <dbReference type="ARBA" id="ARBA00081811"/>
    </source>
</evidence>
<feature type="compositionally biased region" description="Low complexity" evidence="9">
    <location>
        <begin position="20"/>
        <end position="37"/>
    </location>
</feature>
<evidence type="ECO:0000256" key="3">
    <source>
        <dbReference type="ARBA" id="ARBA00022737"/>
    </source>
</evidence>
<dbReference type="OrthoDB" id="668540at2759"/>
<dbReference type="SUPFAM" id="SSF48371">
    <property type="entry name" value="ARM repeat"/>
    <property type="match status" value="1"/>
</dbReference>
<dbReference type="SMART" id="SM00025">
    <property type="entry name" value="Pumilio"/>
    <property type="match status" value="8"/>
</dbReference>
<evidence type="ECO:0000313" key="12">
    <source>
        <dbReference type="Proteomes" id="UP000829364"/>
    </source>
</evidence>
<feature type="repeat" description="Pumilio" evidence="8">
    <location>
        <begin position="585"/>
        <end position="620"/>
    </location>
</feature>
<dbReference type="Proteomes" id="UP000829364">
    <property type="component" value="Chromosome 1"/>
</dbReference>
<keyword evidence="3" id="KW-0677">Repeat</keyword>
<feature type="compositionally biased region" description="Polar residues" evidence="9">
    <location>
        <begin position="944"/>
        <end position="960"/>
    </location>
</feature>
<reference evidence="11" key="1">
    <citation type="submission" date="2021-11" db="EMBL/GenBank/DDBJ databases">
        <title>Purpureocillium_takamizusanense_genome.</title>
        <authorList>
            <person name="Nguyen N.-H."/>
        </authorList>
    </citation>
    <scope>NUCLEOTIDE SEQUENCE</scope>
    <source>
        <strain evidence="11">PT3</strain>
    </source>
</reference>
<organism evidence="11 12">
    <name type="scientific">Purpureocillium takamizusanense</name>
    <dbReference type="NCBI Taxonomy" id="2060973"/>
    <lineage>
        <taxon>Eukaryota</taxon>
        <taxon>Fungi</taxon>
        <taxon>Dikarya</taxon>
        <taxon>Ascomycota</taxon>
        <taxon>Pezizomycotina</taxon>
        <taxon>Sordariomycetes</taxon>
        <taxon>Hypocreomycetidae</taxon>
        <taxon>Hypocreales</taxon>
        <taxon>Ophiocordycipitaceae</taxon>
        <taxon>Purpureocillium</taxon>
    </lineage>
</organism>
<dbReference type="PROSITE" id="PS50302">
    <property type="entry name" value="PUM"/>
    <property type="match status" value="8"/>
</dbReference>
<feature type="repeat" description="Pumilio" evidence="8">
    <location>
        <begin position="657"/>
        <end position="692"/>
    </location>
</feature>
<feature type="repeat" description="Pumilio" evidence="8">
    <location>
        <begin position="765"/>
        <end position="800"/>
    </location>
</feature>
<feature type="compositionally biased region" description="Polar residues" evidence="9">
    <location>
        <begin position="450"/>
        <end position="469"/>
    </location>
</feature>
<dbReference type="CDD" id="cd07920">
    <property type="entry name" value="Pumilio"/>
    <property type="match status" value="1"/>
</dbReference>
<dbReference type="RefSeq" id="XP_047837557.1">
    <property type="nucleotide sequence ID" value="XM_047981597.1"/>
</dbReference>
<dbReference type="InterPro" id="IPR011989">
    <property type="entry name" value="ARM-like"/>
</dbReference>
<feature type="compositionally biased region" description="Low complexity" evidence="9">
    <location>
        <begin position="388"/>
        <end position="399"/>
    </location>
</feature>
<feature type="repeat" description="Pumilio" evidence="8">
    <location>
        <begin position="837"/>
        <end position="879"/>
    </location>
</feature>
<evidence type="ECO:0000256" key="5">
    <source>
        <dbReference type="ARBA" id="ARBA00024893"/>
    </source>
</evidence>
<dbReference type="FunFam" id="1.25.10.10:FF:000004">
    <property type="entry name" value="Pumilio homolog 1 isoform 2"/>
    <property type="match status" value="1"/>
</dbReference>
<dbReference type="AlphaFoldDB" id="A0A9Q8V760"/>
<keyword evidence="12" id="KW-1185">Reference proteome</keyword>
<dbReference type="PROSITE" id="PS50303">
    <property type="entry name" value="PUM_HD"/>
    <property type="match status" value="1"/>
</dbReference>
<feature type="region of interest" description="Disordered" evidence="9">
    <location>
        <begin position="944"/>
        <end position="991"/>
    </location>
</feature>
<feature type="region of interest" description="Disordered" evidence="9">
    <location>
        <begin position="286"/>
        <end position="355"/>
    </location>
</feature>
<comment type="similarity">
    <text evidence="6">Belongs to the PUF3 family.</text>
</comment>
<feature type="repeat" description="Pumilio" evidence="8">
    <location>
        <begin position="693"/>
        <end position="728"/>
    </location>
</feature>
<dbReference type="GO" id="GO:0003730">
    <property type="term" value="F:mRNA 3'-UTR binding"/>
    <property type="evidence" value="ECO:0007669"/>
    <property type="project" value="TreeGrafter"/>
</dbReference>
<evidence type="ECO:0000313" key="11">
    <source>
        <dbReference type="EMBL" id="UNI14076.1"/>
    </source>
</evidence>
<evidence type="ECO:0000256" key="9">
    <source>
        <dbReference type="SAM" id="MobiDB-lite"/>
    </source>
</evidence>
<evidence type="ECO:0000256" key="2">
    <source>
        <dbReference type="ARBA" id="ARBA00022490"/>
    </source>
</evidence>
<keyword evidence="2" id="KW-0963">Cytoplasm</keyword>
<comment type="function">
    <text evidence="5">RNA-binding nucleolar protein required for pre-rRNA processing. Involved in production of 18S rRNA and assembly of small ribosomal subunit.</text>
</comment>
<evidence type="ECO:0000256" key="8">
    <source>
        <dbReference type="PROSITE-ProRule" id="PRU00317"/>
    </source>
</evidence>
<sequence length="991" mass="108137">MLFRPAHAKAPVSYPLLSSPLPSSRPLASSSPSTSLPDPTPNGRPRPHFNRESAVITPGVGSPVCIGVTTSEGLVSQSRPKASAHPGRLGPLSLSTRIWGTALIRRLTHFLAPMLSRSPIQRPHQGPRAPPAARHHLFQTRSRGFPNLTMPPGSGDKRDQPMGSGFSGSNLYANSAIWNTSFSNARERSISTKDPEDNHAAGSSALNANSEADVWPGAAPNPWGTASNNDRPGRSVSTSPNRTRDGAMPNGSSYFDAQSPMLSRGGFGGKTFNDDSNGYAVAFASQKRSTQDSVSAYMDPLSTLPGHREPSLPPSRQSQGSPAFQDLYRAGHTPSNSIHSQRQISNHTTSYSTQSANQRAFNMNKQIEEDVSAQFGRRLALENSNGPSSYAQSQQQAFQLNPGSQPWTAEAPAGRFGGLDTTASDALAAHYAAMKRPSVDRISPAPSYRLESNNSPRSYQPSPDAWSNRSSRDPRIADLERRTPAQQFAAGFHAPYFASPYAPYVHLPPAQFQQGLIDPYGQTFRHHSLMAGYGLAAMPAPYALGSGLPPVRPSREQDPGKGMRSALLDEFRGGGKNSKRIELKDIYNHVVEFSGDQHGSRFIQQKLESANSDEKEQVFREIEPNAIQLMKDVFGNYVVQKFFEHGNQVQKKVLAEKMKGKVVDLSVQVYACRVVQKALEHVLVEQQAELTRELEPDILRVIRDQNGNHVVQKIIELVPRQYINFIMSSLRGQVPSLASHTFGCRVIQRMLEHGTEADKEEIMEELHASAHMLITDQFGNYVAQHVIQNGKPEDRKEMIELVMKQLVTLSKHKFASNVVEKCIENGTAEQRTRIREQLMTVGGDGTSPLGQMMRDQYGNYVIQKLLCQLEGAEREGLVEDIKPQFFSIKKANPSRQIQALEKMLGLGATGEGVKGDGNLAQLSDNTAQADITGVDSAAATPALTNEGVSPQSCSPPSTHVSADGILTDEGSKKLSEQVSQGNKPRVRETDA</sequence>
<feature type="region of interest" description="Disordered" evidence="9">
    <location>
        <begin position="442"/>
        <end position="473"/>
    </location>
</feature>
<dbReference type="GO" id="GO:0005737">
    <property type="term" value="C:cytoplasm"/>
    <property type="evidence" value="ECO:0007669"/>
    <property type="project" value="UniProtKB-SubCell"/>
</dbReference>
<dbReference type="InterPro" id="IPR033133">
    <property type="entry name" value="PUM-HD"/>
</dbReference>
<feature type="domain" description="PUM-HD" evidence="10">
    <location>
        <begin position="563"/>
        <end position="904"/>
    </location>
</feature>
<feature type="repeat" description="Pumilio" evidence="8">
    <location>
        <begin position="729"/>
        <end position="764"/>
    </location>
</feature>
<feature type="region of interest" description="Disordered" evidence="9">
    <location>
        <begin position="143"/>
        <end position="168"/>
    </location>
</feature>
<dbReference type="EMBL" id="CP086354">
    <property type="protein sequence ID" value="UNI14076.1"/>
    <property type="molecule type" value="Genomic_DNA"/>
</dbReference>
<dbReference type="Pfam" id="PF00806">
    <property type="entry name" value="PUF"/>
    <property type="match status" value="8"/>
</dbReference>
<accession>A0A9Q8V760</accession>
<proteinExistence type="inferred from homology"/>
<comment type="subcellular location">
    <subcellularLocation>
        <location evidence="1">Cytoplasm</location>
    </subcellularLocation>
</comment>
<dbReference type="GO" id="GO:0000288">
    <property type="term" value="P:nuclear-transcribed mRNA catabolic process, deadenylation-dependent decay"/>
    <property type="evidence" value="ECO:0007669"/>
    <property type="project" value="TreeGrafter"/>
</dbReference>
<dbReference type="PANTHER" id="PTHR12537:SF12">
    <property type="entry name" value="MATERNAL PROTEIN PUMILIO"/>
    <property type="match status" value="1"/>
</dbReference>
<feature type="compositionally biased region" description="Polar residues" evidence="9">
    <location>
        <begin position="224"/>
        <end position="241"/>
    </location>
</feature>
<feature type="compositionally biased region" description="Polar residues" evidence="9">
    <location>
        <begin position="333"/>
        <end position="355"/>
    </location>
</feature>
<dbReference type="PANTHER" id="PTHR12537">
    <property type="entry name" value="RNA BINDING PROTEIN PUMILIO-RELATED"/>
    <property type="match status" value="1"/>
</dbReference>
<name>A0A9Q8V760_9HYPO</name>
<protein>
    <recommendedName>
        <fullName evidence="7">Pumilio homology domain family member 3</fullName>
    </recommendedName>
</protein>
<feature type="repeat" description="Pumilio" evidence="8">
    <location>
        <begin position="801"/>
        <end position="836"/>
    </location>
</feature>
<evidence type="ECO:0000259" key="10">
    <source>
        <dbReference type="PROSITE" id="PS50303"/>
    </source>
</evidence>
<dbReference type="InterPro" id="IPR016024">
    <property type="entry name" value="ARM-type_fold"/>
</dbReference>